<feature type="compositionally biased region" description="Gly residues" evidence="1">
    <location>
        <begin position="301"/>
        <end position="311"/>
    </location>
</feature>
<dbReference type="EMBL" id="JBHSOF010000004">
    <property type="protein sequence ID" value="MFC5662394.1"/>
    <property type="molecule type" value="Genomic_DNA"/>
</dbReference>
<proteinExistence type="predicted"/>
<feature type="region of interest" description="Disordered" evidence="1">
    <location>
        <begin position="1"/>
        <end position="465"/>
    </location>
</feature>
<gene>
    <name evidence="2" type="ORF">ACFP3U_05295</name>
</gene>
<feature type="compositionally biased region" description="Low complexity" evidence="1">
    <location>
        <begin position="160"/>
        <end position="187"/>
    </location>
</feature>
<dbReference type="Proteomes" id="UP001595975">
    <property type="component" value="Unassembled WGS sequence"/>
</dbReference>
<protein>
    <recommendedName>
        <fullName evidence="4">Peptidoglycan binding domain-containing protein</fullName>
    </recommendedName>
</protein>
<feature type="compositionally biased region" description="Low complexity" evidence="1">
    <location>
        <begin position="267"/>
        <end position="300"/>
    </location>
</feature>
<feature type="compositionally biased region" description="Low complexity" evidence="1">
    <location>
        <begin position="394"/>
        <end position="403"/>
    </location>
</feature>
<feature type="compositionally biased region" description="Pro residues" evidence="1">
    <location>
        <begin position="129"/>
        <end position="141"/>
    </location>
</feature>
<organism evidence="2 3">
    <name type="scientific">Kitasatospora misakiensis</name>
    <dbReference type="NCBI Taxonomy" id="67330"/>
    <lineage>
        <taxon>Bacteria</taxon>
        <taxon>Bacillati</taxon>
        <taxon>Actinomycetota</taxon>
        <taxon>Actinomycetes</taxon>
        <taxon>Kitasatosporales</taxon>
        <taxon>Streptomycetaceae</taxon>
        <taxon>Kitasatospora</taxon>
    </lineage>
</organism>
<sequence length="785" mass="78491">MSSRESDNAHPTPRRTGPDAYPSGTPPYGTPGFPGGDRTGTGAANGSAPEGEDETPKTETTLTTRVRINIPGSRPIPPVVVRSTVKNEDGPGEDAPAPAPEPAGPRHRSAAPASPVLGVMDGGNRSTPPDLPPEWEIPPAPSEAESTGAWFRPRQKKAAADGAAPVPAGATAAATAAPAAPAAPAAAQRGATRPNGAHPNGNRPQNDRPQNDRPQNDRPQTERPAAARANGRPVPAQAQAPGPRPTGAPASPYGGPELPADEAGVYADTPADAFAPGADPFAPTGPTDPFGTTGPADPFGPGAGRPGGAPQGPGHRPAPGGPGTANPEDTSVDGFAPIRDNAPAAPIPGSPAGPNAGGPNAGGHPQPGLFASAPPTADPFATQRPPVAGPNSAPAPAGLFPGAPGRPGGPGPAGWQEGPGAAPAHPRPAGAHTEPPAGPSPDAAPAADGPSGPKPAPAAKPAAAAKPRPSAAKKLVKLATYAVAGVLFLGAAAYGTGLMLNQSDIPKGIVVLGTDIGGSNRDQAIHQLDESVGKAGQQPVKLKVGDQTLDLDPTAAGLAFDTTATVDKLTQHSYNPVDVLKSLKGDEKAVPPEVKVDRAKLKSALEALAGGSGQGLQEGYVKFAETGEPVVVPGKAGQAVDSAAAVDLVDAAYRDRAAGKPEQPVALAVTAAQPKTSPQALQGAADTLGKSVTNGQIHILAGTKKFDFGPRTAAAALTLVPDANGKFVPKWDLDALNRQLAGAFDKLKTKKNGQLVPITPQDVADQITALFDKTGDKDRTFKFPA</sequence>
<dbReference type="RefSeq" id="WP_380224007.1">
    <property type="nucleotide sequence ID" value="NZ_JBHSOF010000004.1"/>
</dbReference>
<name>A0ABW0WZL1_9ACTN</name>
<evidence type="ECO:0000256" key="1">
    <source>
        <dbReference type="SAM" id="MobiDB-lite"/>
    </source>
</evidence>
<feature type="compositionally biased region" description="Basic and acidic residues" evidence="1">
    <location>
        <begin position="205"/>
        <end position="221"/>
    </location>
</feature>
<comment type="caution">
    <text evidence="2">The sequence shown here is derived from an EMBL/GenBank/DDBJ whole genome shotgun (WGS) entry which is preliminary data.</text>
</comment>
<evidence type="ECO:0000313" key="2">
    <source>
        <dbReference type="EMBL" id="MFC5662394.1"/>
    </source>
</evidence>
<reference evidence="3" key="1">
    <citation type="journal article" date="2019" name="Int. J. Syst. Evol. Microbiol.">
        <title>The Global Catalogue of Microorganisms (GCM) 10K type strain sequencing project: providing services to taxonomists for standard genome sequencing and annotation.</title>
        <authorList>
            <consortium name="The Broad Institute Genomics Platform"/>
            <consortium name="The Broad Institute Genome Sequencing Center for Infectious Disease"/>
            <person name="Wu L."/>
            <person name="Ma J."/>
        </authorList>
    </citation>
    <scope>NUCLEOTIDE SEQUENCE [LARGE SCALE GENOMIC DNA]</scope>
    <source>
        <strain evidence="3">CGMCC 4.1437</strain>
    </source>
</reference>
<feature type="compositionally biased region" description="Low complexity" evidence="1">
    <location>
        <begin position="440"/>
        <end position="451"/>
    </location>
</feature>
<evidence type="ECO:0008006" key="4">
    <source>
        <dbReference type="Google" id="ProtNLM"/>
    </source>
</evidence>
<evidence type="ECO:0000313" key="3">
    <source>
        <dbReference type="Proteomes" id="UP001595975"/>
    </source>
</evidence>
<feature type="compositionally biased region" description="Low complexity" evidence="1">
    <location>
        <begin position="418"/>
        <end position="432"/>
    </location>
</feature>
<keyword evidence="3" id="KW-1185">Reference proteome</keyword>
<accession>A0ABW0WZL1</accession>